<dbReference type="AlphaFoldDB" id="A0A0D3EP48"/>
<evidence type="ECO:0000313" key="3">
    <source>
        <dbReference type="Proteomes" id="UP000026960"/>
    </source>
</evidence>
<organism evidence="2">
    <name type="scientific">Oryza barthii</name>
    <dbReference type="NCBI Taxonomy" id="65489"/>
    <lineage>
        <taxon>Eukaryota</taxon>
        <taxon>Viridiplantae</taxon>
        <taxon>Streptophyta</taxon>
        <taxon>Embryophyta</taxon>
        <taxon>Tracheophyta</taxon>
        <taxon>Spermatophyta</taxon>
        <taxon>Magnoliopsida</taxon>
        <taxon>Liliopsida</taxon>
        <taxon>Poales</taxon>
        <taxon>Poaceae</taxon>
        <taxon>BOP clade</taxon>
        <taxon>Oryzoideae</taxon>
        <taxon>Oryzeae</taxon>
        <taxon>Oryzinae</taxon>
        <taxon>Oryza</taxon>
    </lineage>
</organism>
<dbReference type="EnsemblPlants" id="OBART01G16570.1">
    <property type="protein sequence ID" value="OBART01G16570.1"/>
    <property type="gene ID" value="OBART01G16570"/>
</dbReference>
<feature type="region of interest" description="Disordered" evidence="1">
    <location>
        <begin position="1"/>
        <end position="25"/>
    </location>
</feature>
<evidence type="ECO:0000256" key="1">
    <source>
        <dbReference type="SAM" id="MobiDB-lite"/>
    </source>
</evidence>
<dbReference type="PaxDb" id="65489-OBART01G16570.1"/>
<reference evidence="2" key="1">
    <citation type="journal article" date="2009" name="Rice">
        <title>De Novo Next Generation Sequencing of Plant Genomes.</title>
        <authorList>
            <person name="Rounsley S."/>
            <person name="Marri P.R."/>
            <person name="Yu Y."/>
            <person name="He R."/>
            <person name="Sisneros N."/>
            <person name="Goicoechea J.L."/>
            <person name="Lee S.J."/>
            <person name="Angelova A."/>
            <person name="Kudrna D."/>
            <person name="Luo M."/>
            <person name="Affourtit J."/>
            <person name="Desany B."/>
            <person name="Knight J."/>
            <person name="Niazi F."/>
            <person name="Egholm M."/>
            <person name="Wing R.A."/>
        </authorList>
    </citation>
    <scope>NUCLEOTIDE SEQUENCE [LARGE SCALE GENOMIC DNA]</scope>
    <source>
        <strain evidence="2">cv. IRGC 105608</strain>
    </source>
</reference>
<reference evidence="2" key="2">
    <citation type="submission" date="2015-03" db="UniProtKB">
        <authorList>
            <consortium name="EnsemblPlants"/>
        </authorList>
    </citation>
    <scope>IDENTIFICATION</scope>
</reference>
<proteinExistence type="predicted"/>
<keyword evidence="3" id="KW-1185">Reference proteome</keyword>
<dbReference type="Gramene" id="OBART01G16570.1">
    <property type="protein sequence ID" value="OBART01G16570.1"/>
    <property type="gene ID" value="OBART01G16570"/>
</dbReference>
<name>A0A0D3EP48_9ORYZ</name>
<evidence type="ECO:0000313" key="2">
    <source>
        <dbReference type="EnsemblPlants" id="OBART01G16570.1"/>
    </source>
</evidence>
<sequence>MGAWRQAPWRTSGAARANWPGSADRCDGRRGGADEIVIGGGADRCNGWRDGGDRCDGQRLGGGDCDSGADQCDGRRGTSSRMARQRECYWKGRGGDDGVICGAMRWGDAVVVEGRGRCAREGGIWEGGRDLGDVGCNSDDFRPLDV</sequence>
<accession>A0A0D3EP48</accession>
<protein>
    <submittedName>
        <fullName evidence="2">Uncharacterized protein</fullName>
    </submittedName>
</protein>
<dbReference type="HOGENOM" id="CLU_1780467_0_0_1"/>
<dbReference type="Proteomes" id="UP000026960">
    <property type="component" value="Chromosome 1"/>
</dbReference>